<protein>
    <submittedName>
        <fullName evidence="4">Glycosidase</fullName>
    </submittedName>
</protein>
<proteinExistence type="predicted"/>
<evidence type="ECO:0000313" key="5">
    <source>
        <dbReference type="Proteomes" id="UP000523079"/>
    </source>
</evidence>
<evidence type="ECO:0000256" key="2">
    <source>
        <dbReference type="ARBA" id="ARBA00023295"/>
    </source>
</evidence>
<dbReference type="GO" id="GO:0005975">
    <property type="term" value="P:carbohydrate metabolic process"/>
    <property type="evidence" value="ECO:0007669"/>
    <property type="project" value="InterPro"/>
</dbReference>
<dbReference type="Proteomes" id="UP000523079">
    <property type="component" value="Unassembled WGS sequence"/>
</dbReference>
<accession>A0A7W3P685</accession>
<dbReference type="PANTHER" id="PTHR10357">
    <property type="entry name" value="ALPHA-AMYLASE FAMILY MEMBER"/>
    <property type="match status" value="1"/>
</dbReference>
<dbReference type="AlphaFoldDB" id="A0A7W3P685"/>
<dbReference type="InterPro" id="IPR017853">
    <property type="entry name" value="GH"/>
</dbReference>
<reference evidence="4 5" key="1">
    <citation type="submission" date="2020-07" db="EMBL/GenBank/DDBJ databases">
        <title>Sequencing the genomes of 1000 actinobacteria strains.</title>
        <authorList>
            <person name="Klenk H.-P."/>
        </authorList>
    </citation>
    <scope>NUCLEOTIDE SEQUENCE [LARGE SCALE GENOMIC DNA]</scope>
    <source>
        <strain evidence="4 5">DSM 100723</strain>
    </source>
</reference>
<comment type="caution">
    <text evidence="4">The sequence shown here is derived from an EMBL/GenBank/DDBJ whole genome shotgun (WGS) entry which is preliminary data.</text>
</comment>
<dbReference type="InterPro" id="IPR006047">
    <property type="entry name" value="GH13_cat_dom"/>
</dbReference>
<keyword evidence="1" id="KW-0378">Hydrolase</keyword>
<dbReference type="SUPFAM" id="SSF51445">
    <property type="entry name" value="(Trans)glycosidases"/>
    <property type="match status" value="1"/>
</dbReference>
<dbReference type="RefSeq" id="WP_182560198.1">
    <property type="nucleotide sequence ID" value="NZ_JACGWT010000003.1"/>
</dbReference>
<dbReference type="CDD" id="cd11354">
    <property type="entry name" value="AmyAc_bac_CMD_like"/>
    <property type="match status" value="1"/>
</dbReference>
<feature type="domain" description="Glycosyl hydrolase family 13 catalytic" evidence="3">
    <location>
        <begin position="14"/>
        <end position="361"/>
    </location>
</feature>
<sequence length="444" mass="48750">MTARDWADTVIWWQVFPLGFAGAPAEGLPEAGDGDVADGLPGEGWLDHLVDLGCNGLALGPVFAAQSHGYDTLDHHAVDRRLGDTQTLRTLLDRCRARGVRVLLDGVFNHLGRDHPIARRAIEAGPDSEPGRWLRWTAGPAGWPEPEVFEGHSRLVVLNHDNPQVADLVVDVLDHWLDAGADGWRLDAAYAVPAPFWAQVLPRVRERHPDAWFVGEVIHGDYAGYVEASGLDAVTQYELWKAVWSSLRERNFFELDWTLRRHAELLTSFVPLTFLGNHDVTRIASQLGDRRLLPHAVALLCLLPGVPSVYYGDEFGLEAVKEERLGGDDAIRPAFPDDPAELEERPGGGVEDLYRMLIAVRRRHPWLVDAELRTEDLSNEQVAVVLTARAGAEHGRLALLLNVGEKSAELVPGDGDWTVVERSPGDPGRGPSVVGAHGWSVLAG</sequence>
<evidence type="ECO:0000259" key="3">
    <source>
        <dbReference type="SMART" id="SM00642"/>
    </source>
</evidence>
<dbReference type="PANTHER" id="PTHR10357:SF210">
    <property type="entry name" value="MALTODEXTRIN GLUCOSIDASE"/>
    <property type="match status" value="1"/>
</dbReference>
<evidence type="ECO:0000256" key="1">
    <source>
        <dbReference type="ARBA" id="ARBA00022801"/>
    </source>
</evidence>
<organism evidence="4 5">
    <name type="scientific">Microlunatus kandeliicorticis</name>
    <dbReference type="NCBI Taxonomy" id="1759536"/>
    <lineage>
        <taxon>Bacteria</taxon>
        <taxon>Bacillati</taxon>
        <taxon>Actinomycetota</taxon>
        <taxon>Actinomycetes</taxon>
        <taxon>Propionibacteriales</taxon>
        <taxon>Propionibacteriaceae</taxon>
        <taxon>Microlunatus</taxon>
    </lineage>
</organism>
<dbReference type="Pfam" id="PF00128">
    <property type="entry name" value="Alpha-amylase"/>
    <property type="match status" value="1"/>
</dbReference>
<gene>
    <name evidence="4" type="ORF">FHX74_002274</name>
</gene>
<dbReference type="SMART" id="SM00642">
    <property type="entry name" value="Aamy"/>
    <property type="match status" value="1"/>
</dbReference>
<dbReference type="EMBL" id="JACGWT010000003">
    <property type="protein sequence ID" value="MBA8794655.1"/>
    <property type="molecule type" value="Genomic_DNA"/>
</dbReference>
<keyword evidence="5" id="KW-1185">Reference proteome</keyword>
<name>A0A7W3P685_9ACTN</name>
<dbReference type="Gene3D" id="3.20.20.80">
    <property type="entry name" value="Glycosidases"/>
    <property type="match status" value="1"/>
</dbReference>
<dbReference type="GO" id="GO:0016798">
    <property type="term" value="F:hydrolase activity, acting on glycosyl bonds"/>
    <property type="evidence" value="ECO:0007669"/>
    <property type="project" value="UniProtKB-KW"/>
</dbReference>
<evidence type="ECO:0000313" key="4">
    <source>
        <dbReference type="EMBL" id="MBA8794655.1"/>
    </source>
</evidence>
<keyword evidence="2 4" id="KW-0326">Glycosidase</keyword>